<dbReference type="PANTHER" id="PTHR32309:SF13">
    <property type="entry name" value="FERRIC ENTEROBACTIN TRANSPORT PROTEIN FEPE"/>
    <property type="match status" value="1"/>
</dbReference>
<feature type="domain" description="Polysaccharide chain length determinant N-terminal" evidence="18">
    <location>
        <begin position="9"/>
        <end position="94"/>
    </location>
</feature>
<protein>
    <recommendedName>
        <fullName evidence="4">non-specific protein-tyrosine kinase</fullName>
        <ecNumber evidence="4">2.7.10.2</ecNumber>
    </recommendedName>
</protein>
<dbReference type="Gene3D" id="3.40.50.300">
    <property type="entry name" value="P-loop containing nucleotide triphosphate hydrolases"/>
    <property type="match status" value="1"/>
</dbReference>
<evidence type="ECO:0000256" key="6">
    <source>
        <dbReference type="ARBA" id="ARBA00022519"/>
    </source>
</evidence>
<dbReference type="EC" id="2.7.10.2" evidence="4"/>
<dbReference type="Pfam" id="PF13614">
    <property type="entry name" value="AAA_31"/>
    <property type="match status" value="1"/>
</dbReference>
<evidence type="ECO:0000259" key="20">
    <source>
        <dbReference type="Pfam" id="PF13807"/>
    </source>
</evidence>
<keyword evidence="13 17" id="KW-0472">Membrane</keyword>
<evidence type="ECO:0000256" key="14">
    <source>
        <dbReference type="ARBA" id="ARBA00023137"/>
    </source>
</evidence>
<evidence type="ECO:0000256" key="11">
    <source>
        <dbReference type="ARBA" id="ARBA00022840"/>
    </source>
</evidence>
<keyword evidence="6" id="KW-0997">Cell inner membrane</keyword>
<keyword evidence="12 17" id="KW-1133">Transmembrane helix</keyword>
<comment type="caution">
    <text evidence="21">The sequence shown here is derived from an EMBL/GenBank/DDBJ whole genome shotgun (WGS) entry which is preliminary data.</text>
</comment>
<sequence length="701" mass="81035">MPSETTHYDFLKLLKVIRRRQWIIYLSILFILFLTTLYIIFAPKYYEASSKILITTRRYSIGPEMIYQDEEKAVDNELEILNSANFIMKVFENLKKSKNLPILSSRNPFYEFTKSVSIIPIGRSNTIKLSFISRNPEEAMIVANTLAETAVEFSLDFEKAEIVQVMRFLESQIPVAKERLKDIEKKLEEYKSSTGIISVDEYVNTLSSELSNFDHIYNETIIEYSSKETQLKSLKERLNEVKKNLSIDLSGIVNSSIKNIRTELFNLENELLTYELKGITQDNQRVSILKKNIEDLKKKLQEEVVKVAGDSIFVNDPLSLTSELSLKIIETEIDFEILKSKMEVLENLKKDYEKKIRSFPFQETKFLSFIREYKIAEDVVKLLTEKYEEFRIEEAKKIGNVKVIEYATIPIFPVKPQKKLSLLLGFFGGILIGIIGVVLLEIFANKIVDEDDVRENCHIPVIAIIPEVKIKNNDGFSKYLITNLEKNKELIEAYRIMKTNINFLNIERRSKVFLVTSSLPEEGKSTVSSNIAITTANAGYNTILIDLDLRKPSLHKVFGIENSIGLTDIVMNPKRLEDSIHKIKDNLYFLKSGTIPPDASEIISSNNMKEIMEKISRKFDYVFIDSPPLIIPETRLIGLLSDGVILVLKSNYISPETLHRSINVINSIEKRIIGIVITRLKKHHRSYYYYQYYYNKEEKND</sequence>
<evidence type="ECO:0000256" key="8">
    <source>
        <dbReference type="ARBA" id="ARBA00022692"/>
    </source>
</evidence>
<evidence type="ECO:0000256" key="16">
    <source>
        <dbReference type="SAM" id="Coils"/>
    </source>
</evidence>
<evidence type="ECO:0000259" key="19">
    <source>
        <dbReference type="Pfam" id="PF13614"/>
    </source>
</evidence>
<dbReference type="EMBL" id="DTHG01000001">
    <property type="protein sequence ID" value="HGW90922.1"/>
    <property type="molecule type" value="Genomic_DNA"/>
</dbReference>
<comment type="catalytic activity">
    <reaction evidence="15">
        <text>L-tyrosyl-[protein] + ATP = O-phospho-L-tyrosyl-[protein] + ADP + H(+)</text>
        <dbReference type="Rhea" id="RHEA:10596"/>
        <dbReference type="Rhea" id="RHEA-COMP:10136"/>
        <dbReference type="Rhea" id="RHEA-COMP:20101"/>
        <dbReference type="ChEBI" id="CHEBI:15378"/>
        <dbReference type="ChEBI" id="CHEBI:30616"/>
        <dbReference type="ChEBI" id="CHEBI:46858"/>
        <dbReference type="ChEBI" id="CHEBI:61978"/>
        <dbReference type="ChEBI" id="CHEBI:456216"/>
        <dbReference type="EC" id="2.7.10.2"/>
    </reaction>
</comment>
<evidence type="ECO:0000256" key="10">
    <source>
        <dbReference type="ARBA" id="ARBA00022777"/>
    </source>
</evidence>
<proteinExistence type="inferred from homology"/>
<feature type="transmembrane region" description="Helical" evidence="17">
    <location>
        <begin position="420"/>
        <end position="444"/>
    </location>
</feature>
<keyword evidence="16" id="KW-0175">Coiled coil</keyword>
<dbReference type="Pfam" id="PF13807">
    <property type="entry name" value="GNVR"/>
    <property type="match status" value="1"/>
</dbReference>
<accession>A0A7C4Y470</accession>
<comment type="similarity">
    <text evidence="3">Belongs to the etk/wzc family.</text>
</comment>
<feature type="transmembrane region" description="Helical" evidence="17">
    <location>
        <begin position="22"/>
        <end position="41"/>
    </location>
</feature>
<dbReference type="AlphaFoldDB" id="A0A7C4Y470"/>
<feature type="domain" description="Tyrosine-protein kinase G-rich" evidence="20">
    <location>
        <begin position="366"/>
        <end position="439"/>
    </location>
</feature>
<feature type="coiled-coil region" evidence="16">
    <location>
        <begin position="335"/>
        <end position="393"/>
    </location>
</feature>
<comment type="subcellular location">
    <subcellularLocation>
        <location evidence="1">Cell inner membrane</location>
        <topology evidence="1">Multi-pass membrane protein</topology>
    </subcellularLocation>
</comment>
<feature type="coiled-coil region" evidence="16">
    <location>
        <begin position="217"/>
        <end position="310"/>
    </location>
</feature>
<keyword evidence="10 21" id="KW-0418">Kinase</keyword>
<evidence type="ECO:0000256" key="4">
    <source>
        <dbReference type="ARBA" id="ARBA00011903"/>
    </source>
</evidence>
<evidence type="ECO:0000256" key="9">
    <source>
        <dbReference type="ARBA" id="ARBA00022741"/>
    </source>
</evidence>
<evidence type="ECO:0000256" key="13">
    <source>
        <dbReference type="ARBA" id="ARBA00023136"/>
    </source>
</evidence>
<dbReference type="NCBIfam" id="TIGR01007">
    <property type="entry name" value="eps_fam"/>
    <property type="match status" value="1"/>
</dbReference>
<comment type="similarity">
    <text evidence="2">Belongs to the CpsD/CapB family.</text>
</comment>
<dbReference type="InterPro" id="IPR005702">
    <property type="entry name" value="Wzc-like_C"/>
</dbReference>
<feature type="coiled-coil region" evidence="16">
    <location>
        <begin position="166"/>
        <end position="193"/>
    </location>
</feature>
<dbReference type="GO" id="GO:0005524">
    <property type="term" value="F:ATP binding"/>
    <property type="evidence" value="ECO:0007669"/>
    <property type="project" value="UniProtKB-KW"/>
</dbReference>
<feature type="domain" description="AAA" evidence="19">
    <location>
        <begin position="523"/>
        <end position="671"/>
    </location>
</feature>
<dbReference type="SUPFAM" id="SSF52540">
    <property type="entry name" value="P-loop containing nucleoside triphosphate hydrolases"/>
    <property type="match status" value="1"/>
</dbReference>
<reference evidence="21" key="1">
    <citation type="journal article" date="2020" name="mSystems">
        <title>Genome- and Community-Level Interaction Insights into Carbon Utilization and Element Cycling Functions of Hydrothermarchaeota in Hydrothermal Sediment.</title>
        <authorList>
            <person name="Zhou Z."/>
            <person name="Liu Y."/>
            <person name="Xu W."/>
            <person name="Pan J."/>
            <person name="Luo Z.H."/>
            <person name="Li M."/>
        </authorList>
    </citation>
    <scope>NUCLEOTIDE SEQUENCE [LARGE SCALE GENOMIC DNA]</scope>
    <source>
        <strain evidence="21">SpSt-780</strain>
    </source>
</reference>
<name>A0A7C4Y470_UNCW3</name>
<evidence type="ECO:0000256" key="5">
    <source>
        <dbReference type="ARBA" id="ARBA00022475"/>
    </source>
</evidence>
<evidence type="ECO:0000256" key="2">
    <source>
        <dbReference type="ARBA" id="ARBA00007316"/>
    </source>
</evidence>
<dbReference type="GO" id="GO:0005886">
    <property type="term" value="C:plasma membrane"/>
    <property type="evidence" value="ECO:0007669"/>
    <property type="project" value="UniProtKB-SubCell"/>
</dbReference>
<keyword evidence="14" id="KW-0829">Tyrosine-protein kinase</keyword>
<gene>
    <name evidence="21" type="ORF">ENV67_00055</name>
</gene>
<evidence type="ECO:0000256" key="12">
    <source>
        <dbReference type="ARBA" id="ARBA00022989"/>
    </source>
</evidence>
<evidence type="ECO:0000256" key="15">
    <source>
        <dbReference type="ARBA" id="ARBA00051245"/>
    </source>
</evidence>
<dbReference type="InterPro" id="IPR027417">
    <property type="entry name" value="P-loop_NTPase"/>
</dbReference>
<dbReference type="Pfam" id="PF02706">
    <property type="entry name" value="Wzz"/>
    <property type="match status" value="1"/>
</dbReference>
<keyword evidence="5" id="KW-1003">Cell membrane</keyword>
<keyword evidence="7 21" id="KW-0808">Transferase</keyword>
<dbReference type="PANTHER" id="PTHR32309">
    <property type="entry name" value="TYROSINE-PROTEIN KINASE"/>
    <property type="match status" value="1"/>
</dbReference>
<evidence type="ECO:0000256" key="1">
    <source>
        <dbReference type="ARBA" id="ARBA00004429"/>
    </source>
</evidence>
<dbReference type="InterPro" id="IPR003856">
    <property type="entry name" value="LPS_length_determ_N"/>
</dbReference>
<evidence type="ECO:0000313" key="21">
    <source>
        <dbReference type="EMBL" id="HGW90922.1"/>
    </source>
</evidence>
<evidence type="ECO:0000256" key="17">
    <source>
        <dbReference type="SAM" id="Phobius"/>
    </source>
</evidence>
<evidence type="ECO:0000256" key="3">
    <source>
        <dbReference type="ARBA" id="ARBA00008883"/>
    </source>
</evidence>
<keyword evidence="8 17" id="KW-0812">Transmembrane</keyword>
<dbReference type="GO" id="GO:0004715">
    <property type="term" value="F:non-membrane spanning protein tyrosine kinase activity"/>
    <property type="evidence" value="ECO:0007669"/>
    <property type="project" value="UniProtKB-EC"/>
</dbReference>
<keyword evidence="11" id="KW-0067">ATP-binding</keyword>
<dbReference type="InterPro" id="IPR025669">
    <property type="entry name" value="AAA_dom"/>
</dbReference>
<dbReference type="InterPro" id="IPR050445">
    <property type="entry name" value="Bact_polysacc_biosynth/exp"/>
</dbReference>
<organism evidence="21">
    <name type="scientific">candidate division WOR-3 bacterium</name>
    <dbReference type="NCBI Taxonomy" id="2052148"/>
    <lineage>
        <taxon>Bacteria</taxon>
        <taxon>Bacteria division WOR-3</taxon>
    </lineage>
</organism>
<evidence type="ECO:0000259" key="18">
    <source>
        <dbReference type="Pfam" id="PF02706"/>
    </source>
</evidence>
<keyword evidence="9" id="KW-0547">Nucleotide-binding</keyword>
<evidence type="ECO:0000256" key="7">
    <source>
        <dbReference type="ARBA" id="ARBA00022679"/>
    </source>
</evidence>
<dbReference type="InterPro" id="IPR032807">
    <property type="entry name" value="GNVR"/>
</dbReference>
<dbReference type="CDD" id="cd05387">
    <property type="entry name" value="BY-kinase"/>
    <property type="match status" value="1"/>
</dbReference>